<proteinExistence type="inferred from homology"/>
<keyword evidence="5" id="KW-0238">DNA-binding</keyword>
<dbReference type="NCBIfam" id="NF045758">
    <property type="entry name" value="YlxM"/>
    <property type="match status" value="1"/>
</dbReference>
<feature type="coiled-coil region" evidence="4">
    <location>
        <begin position="51"/>
        <end position="81"/>
    </location>
</feature>
<protein>
    <recommendedName>
        <fullName evidence="3">UPF0122 protein Psch_02526</fullName>
    </recommendedName>
</protein>
<name>A0A4Y7R949_9FIRM</name>
<sequence>MSKLLEKVAWINLLNDFYGQLLTRRQQDFMELYYGQNLSLGEIAGEFKVTRQAVHDTLKRAEQLLNEYESKLGLVEKFNNERNKLAAAALLLDEYSSACKDDRVLRARQILTEILDMVNK</sequence>
<comment type="function">
    <text evidence="2 3">Might take part in the signal recognition particle (SRP) pathway. This is inferred from the conservation of its genetic proximity to ftsY/ffh. May be a regulatory protein.</text>
</comment>
<reference evidence="5 6" key="1">
    <citation type="journal article" date="2018" name="Environ. Microbiol.">
        <title>Novel energy conservation strategies and behaviour of Pelotomaculum schinkii driving syntrophic propionate catabolism.</title>
        <authorList>
            <person name="Hidalgo-Ahumada C.A.P."/>
            <person name="Nobu M.K."/>
            <person name="Narihiro T."/>
            <person name="Tamaki H."/>
            <person name="Liu W.T."/>
            <person name="Kamagata Y."/>
            <person name="Stams A.J.M."/>
            <person name="Imachi H."/>
            <person name="Sousa D.Z."/>
        </authorList>
    </citation>
    <scope>NUCLEOTIDE SEQUENCE [LARGE SCALE GENOMIC DNA]</scope>
    <source>
        <strain evidence="5 6">HH</strain>
    </source>
</reference>
<dbReference type="InterPro" id="IPR013324">
    <property type="entry name" value="RNA_pol_sigma_r3/r4-like"/>
</dbReference>
<organism evidence="5 6">
    <name type="scientific">Pelotomaculum schinkii</name>
    <dbReference type="NCBI Taxonomy" id="78350"/>
    <lineage>
        <taxon>Bacteria</taxon>
        <taxon>Bacillati</taxon>
        <taxon>Bacillota</taxon>
        <taxon>Clostridia</taxon>
        <taxon>Eubacteriales</taxon>
        <taxon>Desulfotomaculaceae</taxon>
        <taxon>Pelotomaculum</taxon>
    </lineage>
</organism>
<gene>
    <name evidence="5" type="ORF">Psch_02526</name>
</gene>
<keyword evidence="6" id="KW-1185">Reference proteome</keyword>
<evidence type="ECO:0000256" key="2">
    <source>
        <dbReference type="ARBA" id="ARBA00024764"/>
    </source>
</evidence>
<dbReference type="Proteomes" id="UP000298324">
    <property type="component" value="Unassembled WGS sequence"/>
</dbReference>
<dbReference type="SUPFAM" id="SSF88659">
    <property type="entry name" value="Sigma3 and sigma4 domains of RNA polymerase sigma factors"/>
    <property type="match status" value="1"/>
</dbReference>
<dbReference type="EMBL" id="QFGA01000002">
    <property type="protein sequence ID" value="TEB05485.1"/>
    <property type="molecule type" value="Genomic_DNA"/>
</dbReference>
<dbReference type="PANTHER" id="PTHR40083:SF1">
    <property type="entry name" value="UPF0122 PROTEIN YLXM"/>
    <property type="match status" value="1"/>
</dbReference>
<evidence type="ECO:0000256" key="3">
    <source>
        <dbReference type="HAMAP-Rule" id="MF_00245"/>
    </source>
</evidence>
<evidence type="ECO:0000256" key="4">
    <source>
        <dbReference type="SAM" id="Coils"/>
    </source>
</evidence>
<dbReference type="RefSeq" id="WP_427910098.1">
    <property type="nucleotide sequence ID" value="NZ_QFGA01000002.1"/>
</dbReference>
<dbReference type="InterPro" id="IPR036388">
    <property type="entry name" value="WH-like_DNA-bd_sf"/>
</dbReference>
<dbReference type="InterPro" id="IPR007394">
    <property type="entry name" value="UPF0122"/>
</dbReference>
<dbReference type="AlphaFoldDB" id="A0A4Y7R949"/>
<dbReference type="InterPro" id="IPR054831">
    <property type="entry name" value="UPF0122_fam_protein"/>
</dbReference>
<dbReference type="GO" id="GO:0003677">
    <property type="term" value="F:DNA binding"/>
    <property type="evidence" value="ECO:0007669"/>
    <property type="project" value="UniProtKB-KW"/>
</dbReference>
<evidence type="ECO:0000256" key="1">
    <source>
        <dbReference type="ARBA" id="ARBA00008720"/>
    </source>
</evidence>
<comment type="similarity">
    <text evidence="1 3">Belongs to the UPF0122 family.</text>
</comment>
<accession>A0A4Y7R949</accession>
<comment type="caution">
    <text evidence="5">The sequence shown here is derived from an EMBL/GenBank/DDBJ whole genome shotgun (WGS) entry which is preliminary data.</text>
</comment>
<keyword evidence="4" id="KW-0175">Coiled coil</keyword>
<evidence type="ECO:0000313" key="5">
    <source>
        <dbReference type="EMBL" id="TEB05485.1"/>
    </source>
</evidence>
<dbReference type="HAMAP" id="MF_00245">
    <property type="entry name" value="UPF0122"/>
    <property type="match status" value="1"/>
</dbReference>
<dbReference type="Pfam" id="PF04297">
    <property type="entry name" value="UPF0122"/>
    <property type="match status" value="1"/>
</dbReference>
<dbReference type="Gene3D" id="1.10.10.10">
    <property type="entry name" value="Winged helix-like DNA-binding domain superfamily/Winged helix DNA-binding domain"/>
    <property type="match status" value="1"/>
</dbReference>
<dbReference type="PANTHER" id="PTHR40083">
    <property type="entry name" value="UPF0122 PROTEIN CBO2450/CLC_2298"/>
    <property type="match status" value="1"/>
</dbReference>
<evidence type="ECO:0000313" key="6">
    <source>
        <dbReference type="Proteomes" id="UP000298324"/>
    </source>
</evidence>